<dbReference type="Proteomes" id="UP000238348">
    <property type="component" value="Chromosome"/>
</dbReference>
<dbReference type="EMBL" id="CP012673">
    <property type="protein sequence ID" value="AUX43642.1"/>
    <property type="molecule type" value="Genomic_DNA"/>
</dbReference>
<gene>
    <name evidence="2" type="ORF">SOCE26_050940</name>
</gene>
<dbReference type="OrthoDB" id="5526767at2"/>
<protein>
    <submittedName>
        <fullName evidence="2">Uncharacterized protein</fullName>
    </submittedName>
</protein>
<name>A0A2L0EWH4_SORCE</name>
<proteinExistence type="predicted"/>
<accession>A0A2L0EWH4</accession>
<dbReference type="AlphaFoldDB" id="A0A2L0EWH4"/>
<sequence length="453" mass="47864">MGTVVTLERYAEMRAEMDTGMLRDEVLARTGLTIDDWIDTQQTWLERMGTELERGRFELTNRYTQAFLERQRALQAAAVPAPVPAPASSPVPSATTTPLPLSIAPPMPPVVVAPVLPLPAISSPFATPPSSRSPFVTPPPEAYPPAPPTVEHDVARTVCAPPSAVARGVLPFATGPQGPNAPKLNAPPGDLGECMTLPIDGGARRSGDALPFKDAPLTARHVRPGAHGEPDLNEHAASQTAMLGPNTPSQTAPPGDLGECMTLPIDGGARRSGDALPFKDAPLAARHVPPGAHDEPDLDEHAASQTAMLAPVAFAGRALPFSSPTGSPQVPRRSPSAPDLPAPRSGAGVLPFVQGSPSAPHPDPAASGGATTGGHSAEMLKYIHSISLAQYAEICATVTALPDQFVQILNHYKMDAHAWTALHAVWQERFQRDPTLRPRWQALVESALSRRKR</sequence>
<reference evidence="2 3" key="1">
    <citation type="submission" date="2015-09" db="EMBL/GenBank/DDBJ databases">
        <title>Sorangium comparison.</title>
        <authorList>
            <person name="Zaburannyi N."/>
            <person name="Bunk B."/>
            <person name="Overmann J."/>
            <person name="Mueller R."/>
        </authorList>
    </citation>
    <scope>NUCLEOTIDE SEQUENCE [LARGE SCALE GENOMIC DNA]</scope>
    <source>
        <strain evidence="2 3">So ce26</strain>
    </source>
</reference>
<evidence type="ECO:0000313" key="2">
    <source>
        <dbReference type="EMBL" id="AUX43642.1"/>
    </source>
</evidence>
<dbReference type="RefSeq" id="WP_159397279.1">
    <property type="nucleotide sequence ID" value="NZ_CP012673.1"/>
</dbReference>
<evidence type="ECO:0000313" key="3">
    <source>
        <dbReference type="Proteomes" id="UP000238348"/>
    </source>
</evidence>
<evidence type="ECO:0000256" key="1">
    <source>
        <dbReference type="SAM" id="MobiDB-lite"/>
    </source>
</evidence>
<feature type="region of interest" description="Disordered" evidence="1">
    <location>
        <begin position="320"/>
        <end position="372"/>
    </location>
</feature>
<organism evidence="2 3">
    <name type="scientific">Sorangium cellulosum</name>
    <name type="common">Polyangium cellulosum</name>
    <dbReference type="NCBI Taxonomy" id="56"/>
    <lineage>
        <taxon>Bacteria</taxon>
        <taxon>Pseudomonadati</taxon>
        <taxon>Myxococcota</taxon>
        <taxon>Polyangia</taxon>
        <taxon>Polyangiales</taxon>
        <taxon>Polyangiaceae</taxon>
        <taxon>Sorangium</taxon>
    </lineage>
</organism>